<protein>
    <recommendedName>
        <fullName evidence="10">Caveolae-associated protein 2</fullName>
    </recommendedName>
</protein>
<evidence type="ECO:0000256" key="4">
    <source>
        <dbReference type="ARBA" id="ARBA00022490"/>
    </source>
</evidence>
<dbReference type="GO" id="GO:0005901">
    <property type="term" value="C:caveola"/>
    <property type="evidence" value="ECO:0007669"/>
    <property type="project" value="UniProtKB-SubCell"/>
</dbReference>
<dbReference type="OrthoDB" id="8910748at2759"/>
<feature type="compositionally biased region" description="Polar residues" evidence="7">
    <location>
        <begin position="404"/>
        <end position="415"/>
    </location>
</feature>
<comment type="similarity">
    <text evidence="3">Belongs to the CAVIN family.</text>
</comment>
<dbReference type="GO" id="GO:0005080">
    <property type="term" value="F:protein kinase C binding"/>
    <property type="evidence" value="ECO:0007669"/>
    <property type="project" value="TreeGrafter"/>
</dbReference>
<feature type="compositionally biased region" description="Basic and acidic residues" evidence="7">
    <location>
        <begin position="61"/>
        <end position="80"/>
    </location>
</feature>
<feature type="region of interest" description="Disordered" evidence="7">
    <location>
        <begin position="257"/>
        <end position="321"/>
    </location>
</feature>
<feature type="coiled-coil region" evidence="6">
    <location>
        <begin position="139"/>
        <end position="169"/>
    </location>
</feature>
<evidence type="ECO:0008006" key="10">
    <source>
        <dbReference type="Google" id="ProtNLM"/>
    </source>
</evidence>
<evidence type="ECO:0000256" key="6">
    <source>
        <dbReference type="SAM" id="Coils"/>
    </source>
</evidence>
<dbReference type="PANTHER" id="PTHR15240:SF5">
    <property type="entry name" value="CAVEOLAE-ASSOCIATED PROTEIN 2A"/>
    <property type="match status" value="1"/>
</dbReference>
<evidence type="ECO:0000313" key="9">
    <source>
        <dbReference type="Proteomes" id="UP001059041"/>
    </source>
</evidence>
<keyword evidence="5" id="KW-0472">Membrane</keyword>
<feature type="compositionally biased region" description="Basic and acidic residues" evidence="7">
    <location>
        <begin position="429"/>
        <end position="449"/>
    </location>
</feature>
<organism evidence="8 9">
    <name type="scientific">Triplophysa rosa</name>
    <name type="common">Cave loach</name>
    <dbReference type="NCBI Taxonomy" id="992332"/>
    <lineage>
        <taxon>Eukaryota</taxon>
        <taxon>Metazoa</taxon>
        <taxon>Chordata</taxon>
        <taxon>Craniata</taxon>
        <taxon>Vertebrata</taxon>
        <taxon>Euteleostomi</taxon>
        <taxon>Actinopterygii</taxon>
        <taxon>Neopterygii</taxon>
        <taxon>Teleostei</taxon>
        <taxon>Ostariophysi</taxon>
        <taxon>Cypriniformes</taxon>
        <taxon>Nemacheilidae</taxon>
        <taxon>Triplophysa</taxon>
    </lineage>
</organism>
<feature type="compositionally biased region" description="Basic and acidic residues" evidence="7">
    <location>
        <begin position="308"/>
        <end position="321"/>
    </location>
</feature>
<feature type="region of interest" description="Disordered" evidence="7">
    <location>
        <begin position="352"/>
        <end position="528"/>
    </location>
</feature>
<evidence type="ECO:0000256" key="3">
    <source>
        <dbReference type="ARBA" id="ARBA00008836"/>
    </source>
</evidence>
<accession>A0A9W7WVI5</accession>
<keyword evidence="6" id="KW-0175">Coiled coil</keyword>
<keyword evidence="4" id="KW-0963">Cytoplasm</keyword>
<evidence type="ECO:0000256" key="2">
    <source>
        <dbReference type="ARBA" id="ARBA00004496"/>
    </source>
</evidence>
<evidence type="ECO:0000256" key="1">
    <source>
        <dbReference type="ARBA" id="ARBA00004345"/>
    </source>
</evidence>
<comment type="subcellular location">
    <subcellularLocation>
        <location evidence="2">Cytoplasm</location>
    </subcellularLocation>
    <subcellularLocation>
        <location evidence="1">Membrane</location>
        <location evidence="1">Caveola</location>
    </subcellularLocation>
</comment>
<proteinExistence type="inferred from homology"/>
<feature type="compositionally biased region" description="Polar residues" evidence="7">
    <location>
        <begin position="100"/>
        <end position="124"/>
    </location>
</feature>
<reference evidence="8" key="1">
    <citation type="submission" date="2021-02" db="EMBL/GenBank/DDBJ databases">
        <title>Comparative genomics reveals that relaxation of natural selection precedes convergent phenotypic evolution of cavefish.</title>
        <authorList>
            <person name="Peng Z."/>
        </authorList>
    </citation>
    <scope>NUCLEOTIDE SEQUENCE</scope>
    <source>
        <tissue evidence="8">Muscle</tissue>
    </source>
</reference>
<dbReference type="InterPro" id="IPR026752">
    <property type="entry name" value="Cavin_fam"/>
</dbReference>
<keyword evidence="9" id="KW-1185">Reference proteome</keyword>
<feature type="coiled-coil region" evidence="6">
    <location>
        <begin position="202"/>
        <end position="229"/>
    </location>
</feature>
<dbReference type="EMBL" id="JAFHDT010000006">
    <property type="protein sequence ID" value="KAI7809123.1"/>
    <property type="molecule type" value="Genomic_DNA"/>
</dbReference>
<feature type="compositionally biased region" description="Low complexity" evidence="7">
    <location>
        <begin position="372"/>
        <end position="390"/>
    </location>
</feature>
<feature type="region of interest" description="Disordered" evidence="7">
    <location>
        <begin position="57"/>
        <end position="128"/>
    </location>
</feature>
<evidence type="ECO:0000256" key="7">
    <source>
        <dbReference type="SAM" id="MobiDB-lite"/>
    </source>
</evidence>
<sequence>MGWANYRGNQAPPLGVWGVFKWSVGNVVFTEALKAEACVTQSNHTVQYSSHCISPLASSRMGEDSSHAERSSSTLPREESSPTPPAPAVDAQDLLVPSFSACSNPSSPTNTLSRLIPKSPTSPTAPGGQVSAITVVALLDKLVAMIESVQENQQRMEKKQAELEGAVRVVQGDVTRLTKSHMSTANSVAKLLERSRKTGINVKEVRERLDRQSSQVKHLEANHAHLLKRNHFKVLIFQEDHEIPATLLTKEGLASLSQDDTVPSAPTPLTDLNRSHEEGLQTINLSSDEEEEKGASSPLAEGGTESLTDLHEESLPDLGSERLERSRVDKFKRSSLKKVDSLKKALSRSNIEKQINKIVPPDQRQKIKKSFTPNHPKSPTSKSSSFKVTPMTFNIKKVRDGDPNSVQEPESSPRNLSPVEVPPIGGPDGELHLAELHSPEKTNGDEHHSPSTPGSADGEASGAEDGGDLENGPSVTLVEEEVEKEDDGAVNNVENGEEDNEEKEEVKEPRSVVEASPASYAATVEQTS</sequence>
<evidence type="ECO:0000256" key="5">
    <source>
        <dbReference type="ARBA" id="ARBA00023136"/>
    </source>
</evidence>
<evidence type="ECO:0000313" key="8">
    <source>
        <dbReference type="EMBL" id="KAI7809123.1"/>
    </source>
</evidence>
<comment type="caution">
    <text evidence="8">The sequence shown here is derived from an EMBL/GenBank/DDBJ whole genome shotgun (WGS) entry which is preliminary data.</text>
</comment>
<gene>
    <name evidence="8" type="ORF">IRJ41_026017</name>
</gene>
<dbReference type="Proteomes" id="UP001059041">
    <property type="component" value="Linkage Group LG6"/>
</dbReference>
<dbReference type="Pfam" id="PF15237">
    <property type="entry name" value="PTRF_SDPR"/>
    <property type="match status" value="1"/>
</dbReference>
<dbReference type="PANTHER" id="PTHR15240">
    <property type="entry name" value="CAVIN"/>
    <property type="match status" value="1"/>
</dbReference>
<feature type="compositionally biased region" description="Low complexity" evidence="7">
    <location>
        <begin position="454"/>
        <end position="463"/>
    </location>
</feature>
<feature type="compositionally biased region" description="Acidic residues" evidence="7">
    <location>
        <begin position="478"/>
        <end position="488"/>
    </location>
</feature>
<dbReference type="AlphaFoldDB" id="A0A9W7WVI5"/>
<dbReference type="GO" id="GO:0005737">
    <property type="term" value="C:cytoplasm"/>
    <property type="evidence" value="ECO:0007669"/>
    <property type="project" value="UniProtKB-SubCell"/>
</dbReference>
<name>A0A9W7WVI5_TRIRA</name>